<dbReference type="GO" id="GO:0004853">
    <property type="term" value="F:uroporphyrinogen decarboxylase activity"/>
    <property type="evidence" value="ECO:0007669"/>
    <property type="project" value="InterPro"/>
</dbReference>
<dbReference type="InterPro" id="IPR000257">
    <property type="entry name" value="Uroporphyrinogen_deCOase"/>
</dbReference>
<proteinExistence type="predicted"/>
<accession>A0A1G9RHJ4</accession>
<dbReference type="SUPFAM" id="SSF51726">
    <property type="entry name" value="UROD/MetE-like"/>
    <property type="match status" value="1"/>
</dbReference>
<name>A0A1G9RHJ4_9FIRM</name>
<reference evidence="2 3" key="1">
    <citation type="submission" date="2016-10" db="EMBL/GenBank/DDBJ databases">
        <authorList>
            <person name="de Groot N.N."/>
        </authorList>
    </citation>
    <scope>NUCLEOTIDE SEQUENCE [LARGE SCALE GENOMIC DNA]</scope>
    <source>
        <strain evidence="2 3">SLAS-1</strain>
    </source>
</reference>
<evidence type="ECO:0000313" key="2">
    <source>
        <dbReference type="EMBL" id="SDM22716.1"/>
    </source>
</evidence>
<feature type="domain" description="Uroporphyrinogen decarboxylase (URO-D)" evidence="1">
    <location>
        <begin position="178"/>
        <end position="382"/>
    </location>
</feature>
<dbReference type="InterPro" id="IPR038071">
    <property type="entry name" value="UROD/MetE-like_sf"/>
</dbReference>
<evidence type="ECO:0000313" key="3">
    <source>
        <dbReference type="Proteomes" id="UP000199476"/>
    </source>
</evidence>
<sequence>MEDLAGKLESAEKAEDLRSILRQRYGAPSEEMISPRTRVERALTHQQPDRVPFDFWAVPAIKKRLKKLLAADEIDEVYRLLGVDCRQARPAYVGPAPLKKEDGAYVDRWGTVRQQVKNSSGGIYEEYAAYPLNDFESPAAIKSWEGWPEIGHWDFSDLDQRIECLNEDTRYHIRLELGGIFELSWGLYGFADFLTDLVERPELPCAVMDKFTGLFCRIARRALEQAGDKIDLVYTYDDVGTQSNLLISKKMWREFLLPRHQKLNEVIKSYSKPIMYHSCGAIYPLISELKEKMGIDVLNPLQPRAEGMDMKKIKKNYGGSLSFHGGIDLQKTLPRGSPAEVREEARKRCQVLGRGGGYICAPAHHVQSDTPLGNIIALYTADREL</sequence>
<keyword evidence="3" id="KW-1185">Reference proteome</keyword>
<dbReference type="GO" id="GO:0006779">
    <property type="term" value="P:porphyrin-containing compound biosynthetic process"/>
    <property type="evidence" value="ECO:0007669"/>
    <property type="project" value="InterPro"/>
</dbReference>
<evidence type="ECO:0000259" key="1">
    <source>
        <dbReference type="Pfam" id="PF01208"/>
    </source>
</evidence>
<dbReference type="EMBL" id="FNGO01000022">
    <property type="protein sequence ID" value="SDM22716.1"/>
    <property type="molecule type" value="Genomic_DNA"/>
</dbReference>
<dbReference type="PANTHER" id="PTHR47099:SF1">
    <property type="entry name" value="METHYLCOBAMIDE:COM METHYLTRANSFERASE MTBA"/>
    <property type="match status" value="1"/>
</dbReference>
<protein>
    <submittedName>
        <fullName evidence="2">Uroporphyrinogen decarboxylase</fullName>
    </submittedName>
</protein>
<dbReference type="PANTHER" id="PTHR47099">
    <property type="entry name" value="METHYLCOBAMIDE:COM METHYLTRANSFERASE MTBA"/>
    <property type="match status" value="1"/>
</dbReference>
<dbReference type="Gene3D" id="3.20.20.210">
    <property type="match status" value="1"/>
</dbReference>
<dbReference type="STRING" id="321763.SAMN04488692_12211"/>
<dbReference type="AlphaFoldDB" id="A0A1G9RHJ4"/>
<dbReference type="RefSeq" id="WP_089761428.1">
    <property type="nucleotide sequence ID" value="NZ_FNGO01000022.1"/>
</dbReference>
<gene>
    <name evidence="2" type="ORF">SAMN04488692_12211</name>
</gene>
<dbReference type="Proteomes" id="UP000199476">
    <property type="component" value="Unassembled WGS sequence"/>
</dbReference>
<dbReference type="InterPro" id="IPR052024">
    <property type="entry name" value="Methanogen_methyltrans"/>
</dbReference>
<organism evidence="2 3">
    <name type="scientific">Halarsenatibacter silvermanii</name>
    <dbReference type="NCBI Taxonomy" id="321763"/>
    <lineage>
        <taxon>Bacteria</taxon>
        <taxon>Bacillati</taxon>
        <taxon>Bacillota</taxon>
        <taxon>Clostridia</taxon>
        <taxon>Halanaerobiales</taxon>
        <taxon>Halarsenatibacteraceae</taxon>
        <taxon>Halarsenatibacter</taxon>
    </lineage>
</organism>
<dbReference type="Pfam" id="PF01208">
    <property type="entry name" value="URO-D"/>
    <property type="match status" value="1"/>
</dbReference>
<dbReference type="OrthoDB" id="1861925at2"/>